<feature type="compositionally biased region" description="Basic and acidic residues" evidence="1">
    <location>
        <begin position="19"/>
        <end position="30"/>
    </location>
</feature>
<evidence type="ECO:0000313" key="2">
    <source>
        <dbReference type="EMBL" id="KAF4636459.1"/>
    </source>
</evidence>
<reference evidence="2 3" key="1">
    <citation type="submission" date="2020-03" db="EMBL/GenBank/DDBJ databases">
        <title>Draft Genome Sequence of Cudoniella acicularis.</title>
        <authorList>
            <person name="Buettner E."/>
            <person name="Kellner H."/>
        </authorList>
    </citation>
    <scope>NUCLEOTIDE SEQUENCE [LARGE SCALE GENOMIC DNA]</scope>
    <source>
        <strain evidence="2 3">DSM 108380</strain>
    </source>
</reference>
<comment type="caution">
    <text evidence="2">The sequence shown here is derived from an EMBL/GenBank/DDBJ whole genome shotgun (WGS) entry which is preliminary data.</text>
</comment>
<organism evidence="2 3">
    <name type="scientific">Cudoniella acicularis</name>
    <dbReference type="NCBI Taxonomy" id="354080"/>
    <lineage>
        <taxon>Eukaryota</taxon>
        <taxon>Fungi</taxon>
        <taxon>Dikarya</taxon>
        <taxon>Ascomycota</taxon>
        <taxon>Pezizomycotina</taxon>
        <taxon>Leotiomycetes</taxon>
        <taxon>Helotiales</taxon>
        <taxon>Tricladiaceae</taxon>
        <taxon>Cudoniella</taxon>
    </lineage>
</organism>
<name>A0A8H4RWV7_9HELO</name>
<protein>
    <submittedName>
        <fullName evidence="2">Uncharacterized protein</fullName>
    </submittedName>
</protein>
<evidence type="ECO:0000256" key="1">
    <source>
        <dbReference type="SAM" id="MobiDB-lite"/>
    </source>
</evidence>
<feature type="compositionally biased region" description="Polar residues" evidence="1">
    <location>
        <begin position="1"/>
        <end position="18"/>
    </location>
</feature>
<evidence type="ECO:0000313" key="3">
    <source>
        <dbReference type="Proteomes" id="UP000566819"/>
    </source>
</evidence>
<gene>
    <name evidence="2" type="ORF">G7Y89_g1606</name>
</gene>
<dbReference type="Proteomes" id="UP000566819">
    <property type="component" value="Unassembled WGS sequence"/>
</dbReference>
<dbReference type="AlphaFoldDB" id="A0A8H4RWV7"/>
<dbReference type="EMBL" id="JAAMPI010000064">
    <property type="protein sequence ID" value="KAF4636459.1"/>
    <property type="molecule type" value="Genomic_DNA"/>
</dbReference>
<keyword evidence="3" id="KW-1185">Reference proteome</keyword>
<feature type="region of interest" description="Disordered" evidence="1">
    <location>
        <begin position="1"/>
        <end position="33"/>
    </location>
</feature>
<sequence>MAVDNASTTGTHPHFQNDQPKKVIESRTSDVENENTLVITDSDDEDETEISSIHEDSLRIDDLPSDIFSFINTIMPNNNLSLVKDGGDRIPERNYTTLRLISIDESVGNLQFAELTNPLIGRFKSGSTPIFSLSYYFASTMHLAAEICRQFEQNHHKDTEKWKGINFQVTLLENETYRTTSLWYYELLYLAPRNPHPHKSSYHTFRPLTKVHDKWVTLLKGQLHRDFMMGICGDDRIISSTFDGIPELFEEKTAKETLS</sequence>
<proteinExistence type="predicted"/>
<accession>A0A8H4RWV7</accession>